<accession>A0ABS6EVP7</accession>
<feature type="domain" description="Aminoglycoside phosphotransferase" evidence="1">
    <location>
        <begin position="10"/>
        <end position="187"/>
    </location>
</feature>
<proteinExistence type="predicted"/>
<protein>
    <submittedName>
        <fullName evidence="2">Phosphotransferase</fullName>
    </submittedName>
</protein>
<evidence type="ECO:0000313" key="2">
    <source>
        <dbReference type="EMBL" id="MBU5590141.1"/>
    </source>
</evidence>
<name>A0ABS6EVP7_9CLOT</name>
<organism evidence="2 3">
    <name type="scientific">Clostridium simiarum</name>
    <dbReference type="NCBI Taxonomy" id="2841506"/>
    <lineage>
        <taxon>Bacteria</taxon>
        <taxon>Bacillati</taxon>
        <taxon>Bacillota</taxon>
        <taxon>Clostridia</taxon>
        <taxon>Eubacteriales</taxon>
        <taxon>Clostridiaceae</taxon>
        <taxon>Clostridium</taxon>
    </lineage>
</organism>
<dbReference type="EMBL" id="JAHLQL010000001">
    <property type="protein sequence ID" value="MBU5590141.1"/>
    <property type="molecule type" value="Genomic_DNA"/>
</dbReference>
<evidence type="ECO:0000259" key="1">
    <source>
        <dbReference type="Pfam" id="PF01636"/>
    </source>
</evidence>
<gene>
    <name evidence="2" type="ORF">KQI89_00015</name>
</gene>
<sequence length="248" mass="28513">MKCGKMLGVGNTATVYEWEEGKVLKLFYEGYPKKSVEKEFHNAMAIRNMNFAKPKAYEIISCKERMGIIYDRVEGESLLDWVIKTGDVEKCAVHMAKLHKAMLQNSINNVPHYKDFLKLHIPKEPSVNLSKEEVLQSIDKLPDGSALCHGDFHPGNILISNGHAVVIDFMNLCHGDFLYDVARTIFLIEYTPVPVELEHREMLLKFKKTLADLYLIQMNVTRERIQDYLTVIITVRKGECPNEELNIR</sequence>
<dbReference type="Pfam" id="PF01636">
    <property type="entry name" value="APH"/>
    <property type="match status" value="1"/>
</dbReference>
<reference evidence="2 3" key="1">
    <citation type="submission" date="2021-06" db="EMBL/GenBank/DDBJ databases">
        <authorList>
            <person name="Sun Q."/>
            <person name="Li D."/>
        </authorList>
    </citation>
    <scope>NUCLEOTIDE SEQUENCE [LARGE SCALE GENOMIC DNA]</scope>
    <source>
        <strain evidence="2 3">MSJ-4</strain>
    </source>
</reference>
<dbReference type="RefSeq" id="WP_216455405.1">
    <property type="nucleotide sequence ID" value="NZ_JAHLQL010000001.1"/>
</dbReference>
<dbReference type="Proteomes" id="UP000736583">
    <property type="component" value="Unassembled WGS sequence"/>
</dbReference>
<comment type="caution">
    <text evidence="2">The sequence shown here is derived from an EMBL/GenBank/DDBJ whole genome shotgun (WGS) entry which is preliminary data.</text>
</comment>
<dbReference type="InterPro" id="IPR002575">
    <property type="entry name" value="Aminoglycoside_PTrfase"/>
</dbReference>
<keyword evidence="3" id="KW-1185">Reference proteome</keyword>
<evidence type="ECO:0000313" key="3">
    <source>
        <dbReference type="Proteomes" id="UP000736583"/>
    </source>
</evidence>